<evidence type="ECO:0008006" key="4">
    <source>
        <dbReference type="Google" id="ProtNLM"/>
    </source>
</evidence>
<name>A0A5D4XRI6_9GAMM</name>
<organism evidence="2 3">
    <name type="scientific">Luteimonas viscosa</name>
    <dbReference type="NCBI Taxonomy" id="1132694"/>
    <lineage>
        <taxon>Bacteria</taxon>
        <taxon>Pseudomonadati</taxon>
        <taxon>Pseudomonadota</taxon>
        <taxon>Gammaproteobacteria</taxon>
        <taxon>Lysobacterales</taxon>
        <taxon>Lysobacteraceae</taxon>
        <taxon>Luteimonas</taxon>
    </lineage>
</organism>
<keyword evidence="1" id="KW-0472">Membrane</keyword>
<dbReference type="EMBL" id="VTFT01000001">
    <property type="protein sequence ID" value="TYT26575.1"/>
    <property type="molecule type" value="Genomic_DNA"/>
</dbReference>
<sequence>MHKWLVYTAFGWLTLTGIAHFVIDVVSHHVRGVHPPGAQTTLLYYGLHSAYALGQVALGALGLMVAARALPLLGTTPPLALALLAGLGWLAISFLFSPYLPPRINAGVFCALVLAAWMARPGAMAG</sequence>
<protein>
    <recommendedName>
        <fullName evidence="4">DoxX-like family protein</fullName>
    </recommendedName>
</protein>
<dbReference type="RefSeq" id="WP_149103127.1">
    <property type="nucleotide sequence ID" value="NZ_VTFT01000001.1"/>
</dbReference>
<evidence type="ECO:0000256" key="1">
    <source>
        <dbReference type="SAM" id="Phobius"/>
    </source>
</evidence>
<accession>A0A5D4XRI6</accession>
<gene>
    <name evidence="2" type="ORF">FZO89_10075</name>
</gene>
<dbReference type="OrthoDB" id="2670003at2"/>
<dbReference type="AlphaFoldDB" id="A0A5D4XRI6"/>
<evidence type="ECO:0000313" key="3">
    <source>
        <dbReference type="Proteomes" id="UP000324973"/>
    </source>
</evidence>
<keyword evidence="1" id="KW-1133">Transmembrane helix</keyword>
<proteinExistence type="predicted"/>
<feature type="transmembrane region" description="Helical" evidence="1">
    <location>
        <begin position="43"/>
        <end position="67"/>
    </location>
</feature>
<reference evidence="2 3" key="1">
    <citation type="submission" date="2019-08" db="EMBL/GenBank/DDBJ databases">
        <title>Luteimonas viscosus sp. nov., isolated from soil of a sunflower field.</title>
        <authorList>
            <person name="Jianli Z."/>
            <person name="Ying Z."/>
        </authorList>
    </citation>
    <scope>NUCLEOTIDE SEQUENCE [LARGE SCALE GENOMIC DNA]</scope>
    <source>
        <strain evidence="2 3">XBU10</strain>
    </source>
</reference>
<feature type="transmembrane region" description="Helical" evidence="1">
    <location>
        <begin position="106"/>
        <end position="123"/>
    </location>
</feature>
<comment type="caution">
    <text evidence="2">The sequence shown here is derived from an EMBL/GenBank/DDBJ whole genome shotgun (WGS) entry which is preliminary data.</text>
</comment>
<feature type="transmembrane region" description="Helical" evidence="1">
    <location>
        <begin position="79"/>
        <end position="100"/>
    </location>
</feature>
<evidence type="ECO:0000313" key="2">
    <source>
        <dbReference type="EMBL" id="TYT26575.1"/>
    </source>
</evidence>
<keyword evidence="1" id="KW-0812">Transmembrane</keyword>
<dbReference type="Proteomes" id="UP000324973">
    <property type="component" value="Unassembled WGS sequence"/>
</dbReference>
<keyword evidence="3" id="KW-1185">Reference proteome</keyword>